<dbReference type="Pfam" id="PF03845">
    <property type="entry name" value="Spore_permease"/>
    <property type="match status" value="1"/>
</dbReference>
<evidence type="ECO:0000256" key="5">
    <source>
        <dbReference type="ARBA" id="ARBA00022692"/>
    </source>
</evidence>
<evidence type="ECO:0000256" key="6">
    <source>
        <dbReference type="ARBA" id="ARBA00022989"/>
    </source>
</evidence>
<accession>A0ABS6FNU6</accession>
<feature type="transmembrane region" description="Helical" evidence="8">
    <location>
        <begin position="186"/>
        <end position="205"/>
    </location>
</feature>
<name>A0ABS6FNU6_9BACL</name>
<evidence type="ECO:0000256" key="3">
    <source>
        <dbReference type="ARBA" id="ARBA00022448"/>
    </source>
</evidence>
<evidence type="ECO:0000256" key="7">
    <source>
        <dbReference type="ARBA" id="ARBA00023136"/>
    </source>
</evidence>
<evidence type="ECO:0000256" key="2">
    <source>
        <dbReference type="ARBA" id="ARBA00007998"/>
    </source>
</evidence>
<feature type="transmembrane region" description="Helical" evidence="8">
    <location>
        <begin position="145"/>
        <end position="166"/>
    </location>
</feature>
<keyword evidence="6 8" id="KW-1133">Transmembrane helix</keyword>
<organism evidence="9 10">
    <name type="scientific">Paenibacillus brevis</name>
    <dbReference type="NCBI Taxonomy" id="2841508"/>
    <lineage>
        <taxon>Bacteria</taxon>
        <taxon>Bacillati</taxon>
        <taxon>Bacillota</taxon>
        <taxon>Bacilli</taxon>
        <taxon>Bacillales</taxon>
        <taxon>Paenibacillaceae</taxon>
        <taxon>Paenibacillus</taxon>
    </lineage>
</organism>
<comment type="subcellular location">
    <subcellularLocation>
        <location evidence="1">Membrane</location>
        <topology evidence="1">Multi-pass membrane protein</topology>
    </subcellularLocation>
</comment>
<feature type="transmembrane region" description="Helical" evidence="8">
    <location>
        <begin position="40"/>
        <end position="61"/>
    </location>
</feature>
<feature type="transmembrane region" description="Helical" evidence="8">
    <location>
        <begin position="269"/>
        <end position="289"/>
    </location>
</feature>
<feature type="transmembrane region" description="Helical" evidence="8">
    <location>
        <begin position="81"/>
        <end position="104"/>
    </location>
</feature>
<proteinExistence type="inferred from homology"/>
<reference evidence="9 10" key="1">
    <citation type="submission" date="2021-06" db="EMBL/GenBank/DDBJ databases">
        <authorList>
            <person name="Sun Q."/>
            <person name="Li D."/>
        </authorList>
    </citation>
    <scope>NUCLEOTIDE SEQUENCE [LARGE SCALE GENOMIC DNA]</scope>
    <source>
        <strain evidence="9 10">MSJ-6</strain>
    </source>
</reference>
<keyword evidence="7 8" id="KW-0472">Membrane</keyword>
<gene>
    <name evidence="9" type="ORF">KQJ23_08640</name>
</gene>
<dbReference type="RefSeq" id="WP_216478447.1">
    <property type="nucleotide sequence ID" value="NZ_JAHLQJ010000006.1"/>
</dbReference>
<feature type="transmembrane region" description="Helical" evidence="8">
    <location>
        <begin position="310"/>
        <end position="330"/>
    </location>
</feature>
<comment type="caution">
    <text evidence="9">The sequence shown here is derived from an EMBL/GenBank/DDBJ whole genome shotgun (WGS) entry which is preliminary data.</text>
</comment>
<evidence type="ECO:0000256" key="4">
    <source>
        <dbReference type="ARBA" id="ARBA00022544"/>
    </source>
</evidence>
<keyword evidence="3" id="KW-0813">Transport</keyword>
<evidence type="ECO:0000256" key="1">
    <source>
        <dbReference type="ARBA" id="ARBA00004141"/>
    </source>
</evidence>
<comment type="similarity">
    <text evidence="2">Belongs to the amino acid-polyamine-organocation (APC) superfamily. Spore germination protein (SGP) (TC 2.A.3.9) family.</text>
</comment>
<keyword evidence="4" id="KW-0309">Germination</keyword>
<sequence length="364" mass="40542">MRRKPTLSMFQIVIVIASTSFGVAVLSFPRFMAESADTGAPLLTISGIIGPILMLIPLTLLGRRFGSSIFDYGEKLCGKWLARLFNSLLFIYFTLSISLGFRQFGDVLTAVVFRKTPIEICIVLILLITAVACRRNELKFSYIHLFYFPFSFLPFLLIIFILLPRISTLNLQPVLGMNAEHWGGGMIKATAPYLTTFIITILIPIMSKPSKAMKSGLYGVMLSCFIYLVMVIAVLGVYGTEETKKLLYPTLELSRSLSLGGGVLERFDVIFIVIWFLAVFTTQYSNYYLATYALGKIISVSDLRLTSSFLLPYLLIIAMLPSHVLVTRILMNRLEFIGIILLVGYPLLLLAISLIGKKGAAAHE</sequence>
<dbReference type="PANTHER" id="PTHR34975">
    <property type="entry name" value="SPORE GERMINATION PROTEIN A2"/>
    <property type="match status" value="1"/>
</dbReference>
<feature type="transmembrane region" description="Helical" evidence="8">
    <location>
        <begin position="336"/>
        <end position="356"/>
    </location>
</feature>
<dbReference type="PANTHER" id="PTHR34975:SF2">
    <property type="entry name" value="SPORE GERMINATION PROTEIN A2"/>
    <property type="match status" value="1"/>
</dbReference>
<feature type="transmembrane region" description="Helical" evidence="8">
    <location>
        <begin position="7"/>
        <end position="28"/>
    </location>
</feature>
<dbReference type="Proteomes" id="UP000743001">
    <property type="component" value="Unassembled WGS sequence"/>
</dbReference>
<keyword evidence="10" id="KW-1185">Reference proteome</keyword>
<evidence type="ECO:0000313" key="10">
    <source>
        <dbReference type="Proteomes" id="UP000743001"/>
    </source>
</evidence>
<dbReference type="EMBL" id="JAHLQJ010000006">
    <property type="protein sequence ID" value="MBU5671887.1"/>
    <property type="molecule type" value="Genomic_DNA"/>
</dbReference>
<feature type="transmembrane region" description="Helical" evidence="8">
    <location>
        <begin position="116"/>
        <end position="133"/>
    </location>
</feature>
<evidence type="ECO:0000313" key="9">
    <source>
        <dbReference type="EMBL" id="MBU5671887.1"/>
    </source>
</evidence>
<protein>
    <submittedName>
        <fullName evidence="9">Spore germination protein</fullName>
    </submittedName>
</protein>
<dbReference type="InterPro" id="IPR004761">
    <property type="entry name" value="Spore_GerAB"/>
</dbReference>
<feature type="transmembrane region" description="Helical" evidence="8">
    <location>
        <begin position="217"/>
        <end position="238"/>
    </location>
</feature>
<keyword evidence="5 8" id="KW-0812">Transmembrane</keyword>
<dbReference type="NCBIfam" id="TIGR00912">
    <property type="entry name" value="2A0309"/>
    <property type="match status" value="1"/>
</dbReference>
<evidence type="ECO:0000256" key="8">
    <source>
        <dbReference type="SAM" id="Phobius"/>
    </source>
</evidence>